<gene>
    <name evidence="1" type="ORF">RJT34_06608</name>
</gene>
<dbReference type="Proteomes" id="UP001359559">
    <property type="component" value="Unassembled WGS sequence"/>
</dbReference>
<protein>
    <submittedName>
        <fullName evidence="1">Uncharacterized protein</fullName>
    </submittedName>
</protein>
<sequence>MTIIPIQTNPQAPHIQGHIRHLKNQKSRGTQTLFDHNLFFKFSLSLSLTTTVPLNVVVSRSIVADPGESKSKERANAFLNRGTAEATNANAEFVFRIVTPPSESGIAGSMILRLRRRR</sequence>
<evidence type="ECO:0000313" key="1">
    <source>
        <dbReference type="EMBL" id="KAK7309682.1"/>
    </source>
</evidence>
<accession>A0AAN9K502</accession>
<evidence type="ECO:0000313" key="2">
    <source>
        <dbReference type="Proteomes" id="UP001359559"/>
    </source>
</evidence>
<reference evidence="1 2" key="1">
    <citation type="submission" date="2024-01" db="EMBL/GenBank/DDBJ databases">
        <title>The genomes of 5 underutilized Papilionoideae crops provide insights into root nodulation and disease resistance.</title>
        <authorList>
            <person name="Yuan L."/>
        </authorList>
    </citation>
    <scope>NUCLEOTIDE SEQUENCE [LARGE SCALE GENOMIC DNA]</scope>
    <source>
        <strain evidence="1">LY-2023</strain>
        <tissue evidence="1">Leaf</tissue>
    </source>
</reference>
<dbReference type="EMBL" id="JAYKXN010000002">
    <property type="protein sequence ID" value="KAK7309682.1"/>
    <property type="molecule type" value="Genomic_DNA"/>
</dbReference>
<organism evidence="1 2">
    <name type="scientific">Clitoria ternatea</name>
    <name type="common">Butterfly pea</name>
    <dbReference type="NCBI Taxonomy" id="43366"/>
    <lineage>
        <taxon>Eukaryota</taxon>
        <taxon>Viridiplantae</taxon>
        <taxon>Streptophyta</taxon>
        <taxon>Embryophyta</taxon>
        <taxon>Tracheophyta</taxon>
        <taxon>Spermatophyta</taxon>
        <taxon>Magnoliopsida</taxon>
        <taxon>eudicotyledons</taxon>
        <taxon>Gunneridae</taxon>
        <taxon>Pentapetalae</taxon>
        <taxon>rosids</taxon>
        <taxon>fabids</taxon>
        <taxon>Fabales</taxon>
        <taxon>Fabaceae</taxon>
        <taxon>Papilionoideae</taxon>
        <taxon>50 kb inversion clade</taxon>
        <taxon>NPAAA clade</taxon>
        <taxon>indigoferoid/millettioid clade</taxon>
        <taxon>Phaseoleae</taxon>
        <taxon>Clitoria</taxon>
    </lineage>
</organism>
<keyword evidence="2" id="KW-1185">Reference proteome</keyword>
<dbReference type="AlphaFoldDB" id="A0AAN9K502"/>
<comment type="caution">
    <text evidence="1">The sequence shown here is derived from an EMBL/GenBank/DDBJ whole genome shotgun (WGS) entry which is preliminary data.</text>
</comment>
<proteinExistence type="predicted"/>
<name>A0AAN9K502_CLITE</name>